<evidence type="ECO:0000313" key="2">
    <source>
        <dbReference type="EMBL" id="ESL06927.1"/>
    </source>
</evidence>
<name>A0A061J0V7_TRYRA</name>
<organism evidence="2 3">
    <name type="scientific">Trypanosoma rangeli SC58</name>
    <dbReference type="NCBI Taxonomy" id="429131"/>
    <lineage>
        <taxon>Eukaryota</taxon>
        <taxon>Discoba</taxon>
        <taxon>Euglenozoa</taxon>
        <taxon>Kinetoplastea</taxon>
        <taxon>Metakinetoplastina</taxon>
        <taxon>Trypanosomatida</taxon>
        <taxon>Trypanosomatidae</taxon>
        <taxon>Trypanosoma</taxon>
        <taxon>Herpetosoma</taxon>
    </lineage>
</organism>
<dbReference type="EMBL" id="AUPL01005391">
    <property type="protein sequence ID" value="ESL06927.1"/>
    <property type="molecule type" value="Genomic_DNA"/>
</dbReference>
<feature type="compositionally biased region" description="Polar residues" evidence="1">
    <location>
        <begin position="153"/>
        <end position="167"/>
    </location>
</feature>
<reference evidence="2 3" key="1">
    <citation type="submission" date="2013-07" db="EMBL/GenBank/DDBJ databases">
        <authorList>
            <person name="Stoco P.H."/>
            <person name="Wagner G."/>
            <person name="Gerber A."/>
            <person name="Zaha A."/>
            <person name="Thompson C."/>
            <person name="Bartholomeu D.C."/>
            <person name="Luckemeyer D.D."/>
            <person name="Bahia D."/>
            <person name="Loreto E."/>
            <person name="Prestes E.B."/>
            <person name="Lima F.M."/>
            <person name="Rodrigues-Luiz G."/>
            <person name="Vallejo G.A."/>
            <person name="Filho J.F."/>
            <person name="Monteiro K.M."/>
            <person name="Tyler K.M."/>
            <person name="de Almeida L.G."/>
            <person name="Ortiz M.F."/>
            <person name="Siervo M.A."/>
            <person name="de Moraes M.H."/>
            <person name="Cunha O.L."/>
            <person name="Mendonca-Neto R."/>
            <person name="Silva R."/>
            <person name="Teixeira S.M."/>
            <person name="Murta S.M."/>
            <person name="Sincero T.C."/>
            <person name="Mendes T.A."/>
            <person name="Urmenyi T.P."/>
            <person name="Silva V.G."/>
            <person name="da Rocha W.D."/>
            <person name="Andersson B."/>
            <person name="Romanha A.J."/>
            <person name="Steindel M."/>
            <person name="de Vasconcelos A.T."/>
            <person name="Grisard E.C."/>
        </authorList>
    </citation>
    <scope>NUCLEOTIDE SEQUENCE [LARGE SCALE GENOMIC DNA]</scope>
    <source>
        <strain evidence="2 3">SC58</strain>
    </source>
</reference>
<proteinExistence type="predicted"/>
<evidence type="ECO:0000256" key="1">
    <source>
        <dbReference type="SAM" id="MobiDB-lite"/>
    </source>
</evidence>
<comment type="caution">
    <text evidence="2">The sequence shown here is derived from an EMBL/GenBank/DDBJ whole genome shotgun (WGS) entry which is preliminary data.</text>
</comment>
<sequence>MTSIPLSSHALECDSASCMNAVNYRRAMTGYGGSSKCRDDMACSNGRQSYGAPPALQENDRRQHSYLPHTAEKALQVGPPHAFNEVVAPPPPQLPVNSGTVPAAGFAASRSEGAQRGCVNNINCYESSTWHVPRGIQTKSGVGKQQVPEARNTRSITNGVLQPDPNSYGHNVPGANMSPYSYGLSPFASIPYSPNGRVGYPPPQSWSSAPLHYPAPVPYAPVATAAAVAAAAYHNYGHHHHHQQQQQHQHQYHHQQYYHPQSQRVYGQHHGLFHGLHYIHQQHQQNKGMGSSFAPVLNSAASRTDKNEAPITEVLNPVCHTGTVPPVEEAGSLPGDFVAEGVPSSDDSGHRSQLFLLHEEPPLSESDSISSRRFGADHAGGHAQVTTAQHSDGSGSSSVKSSWGQCPSGIEALTFSPADVILCPTSFGPRLPVASTHVTAEKRGTQLPSYEDTMASDGLDTHHFSPIKAGRATVRAVEPPEDSPGLSAGAHKREVFSMFSAGNLQEQSDYEDERKTLEYTRGVLGNGRPGSLVEEPPRVEAPEVNYSSPSFTLEAPRSHHHHYFRQHNVHHHLQRLHHLQHQQQLHQNPMHLLPRPLSAGALKTPCTSPVHRKQRSFNAMVTSAAISPCASGTQESGASRMNNNVYTPLASGASMTLDSGCGANGNPHLGGGPGSMRQQALPINDNALTSHGSKGEGPNEHGSAAGAILKGTSAKPSSFRTAPLGAALYEHCGVQEDLFEERASEVLFDVSSYGNIVSFLNAVSPVVEADKEMEWVIPLVGETAAAPGREELGGDAPLPTYREPSIPLLRIWKALDLPFACTIPFAEPVSLAPMRPPEEHVVYTPFLSGFRLCFSEASPTYAKLKSLRQNADVALSTAFSSDPIHRAHMPSSSLDAGTVGKPEVSGEEGSLNFSSSAAALTSSTMRGATQDSGEEASYDAEVGFVTWGATERPDQRSLLLEQVHELAASNDRYSVLLSAATTELDNQSWFAVLWQPVYDQSHTAKHSCGSFIVYYALRPPRHMEWNQTSSQVARMNSDWMSPVFRCDRQGVHWDMWAQNDSILLPLSLSPSTCEGNSDFMMRQQGVSSLDKTSTTATDSNGEMHTVMEASSASVGSHDVKFGYSGQICTEAFANDVSRGSQHVLPASSSEKAVTGHATARIPIIGLIPGRCRADVWYVPCSGMDIQDPNTGRSKSSNGAASRRRYRAPLFLLTAALQLMSWNAQEGVWKQIMRKKGLGVADGVLAAAWNAAEPPVPCLRGNTTTTTTTTTAAASTAARSFLAKPHKPKCGKKLLVEGAHGYRSYRESVNADAVVTPTAPSGLQEGTDSNCSTVSSPTTAGTELSAIVEGLPDFYQWVQFDGPLLGYVERYA</sequence>
<accession>A0A061J0V7</accession>
<feature type="region of interest" description="Disordered" evidence="1">
    <location>
        <begin position="138"/>
        <end position="167"/>
    </location>
</feature>
<evidence type="ECO:0000313" key="3">
    <source>
        <dbReference type="Proteomes" id="UP000031737"/>
    </source>
</evidence>
<dbReference type="Pfam" id="PF05623">
    <property type="entry name" value="DUF789"/>
    <property type="match status" value="1"/>
</dbReference>
<dbReference type="VEuPathDB" id="TriTrypDB:TRSC58_05391"/>
<protein>
    <submittedName>
        <fullName evidence="2">Uncharacterized protein</fullName>
    </submittedName>
</protein>
<feature type="compositionally biased region" description="Low complexity" evidence="1">
    <location>
        <begin position="391"/>
        <end position="402"/>
    </location>
</feature>
<feature type="region of interest" description="Disordered" evidence="1">
    <location>
        <begin position="686"/>
        <end position="705"/>
    </location>
</feature>
<dbReference type="Proteomes" id="UP000031737">
    <property type="component" value="Unassembled WGS sequence"/>
</dbReference>
<dbReference type="InterPro" id="IPR008507">
    <property type="entry name" value="DUF789"/>
</dbReference>
<keyword evidence="3" id="KW-1185">Reference proteome</keyword>
<gene>
    <name evidence="2" type="ORF">TRSC58_05391</name>
</gene>
<dbReference type="OrthoDB" id="247395at2759"/>
<feature type="region of interest" description="Disordered" evidence="1">
    <location>
        <begin position="889"/>
        <end position="910"/>
    </location>
</feature>
<feature type="region of interest" description="Disordered" evidence="1">
    <location>
        <begin position="360"/>
        <end position="402"/>
    </location>
</feature>